<keyword evidence="4" id="KW-1185">Reference proteome</keyword>
<dbReference type="STRING" id="465721.ACG33_02130"/>
<feature type="domain" description="Ysc84 actin-binding" evidence="2">
    <location>
        <begin position="109"/>
        <end position="193"/>
    </location>
</feature>
<dbReference type="AlphaFoldDB" id="A0A127F698"/>
<evidence type="ECO:0000259" key="2">
    <source>
        <dbReference type="Pfam" id="PF04366"/>
    </source>
</evidence>
<dbReference type="InterPro" id="IPR007461">
    <property type="entry name" value="Ysc84_actin-binding"/>
</dbReference>
<sequence length="196" mass="20582">MSNLPNPFLLKSATAFLAMSFMLLTACTTTGTQRQGDPESQRREIDAGVDATLARLHKAVPESRTLTARAEGVLVFPAVLSASFVVGGQHGNGALRVGGKTIDYYTTTAGSIGFQAGAQSRAIVLIFMTTDSLNQFRQSEGWTIGADATVAVAEIGATGSIDTNTMKQPVVGFVMSNAGIMAGVSLQGAKIYRKKF</sequence>
<keyword evidence="1" id="KW-0732">Signal</keyword>
<dbReference type="KEGG" id="sdf:ACG33_02130"/>
<evidence type="ECO:0000313" key="3">
    <source>
        <dbReference type="EMBL" id="AMN45927.1"/>
    </source>
</evidence>
<feature type="signal peptide" evidence="1">
    <location>
        <begin position="1"/>
        <end position="26"/>
    </location>
</feature>
<name>A0A127F698_STEDE</name>
<dbReference type="Proteomes" id="UP000070250">
    <property type="component" value="Chromosome"/>
</dbReference>
<dbReference type="CDD" id="cd11524">
    <property type="entry name" value="SYLF"/>
    <property type="match status" value="1"/>
</dbReference>
<gene>
    <name evidence="3" type="ORF">ACG33_02130</name>
</gene>
<reference evidence="3 4" key="1">
    <citation type="submission" date="2015-06" db="EMBL/GenBank/DDBJ databases">
        <title>A Comprehensive Approach to Explore the Metabolic and Phylogenetic Diversity of Bacterial Steroid Degradation in the Environment: Testosterone as an Example.</title>
        <authorList>
            <person name="Yang F.-C."/>
            <person name="Chen Y.-L."/>
            <person name="Yu C.-P."/>
            <person name="Tang S.-L."/>
            <person name="Wang P.-H."/>
            <person name="Ismail W."/>
            <person name="Wang C.-H."/>
            <person name="Yang C.-Y."/>
            <person name="Chiang Y.-R."/>
        </authorList>
    </citation>
    <scope>NUCLEOTIDE SEQUENCE [LARGE SCALE GENOMIC DNA]</scope>
    <source>
        <strain evidence="3 4">DSM 18526</strain>
    </source>
</reference>
<accession>A0A127F698</accession>
<organism evidence="3 4">
    <name type="scientific">Steroidobacter denitrificans</name>
    <dbReference type="NCBI Taxonomy" id="465721"/>
    <lineage>
        <taxon>Bacteria</taxon>
        <taxon>Pseudomonadati</taxon>
        <taxon>Pseudomonadota</taxon>
        <taxon>Gammaproteobacteria</taxon>
        <taxon>Steroidobacterales</taxon>
        <taxon>Steroidobacteraceae</taxon>
        <taxon>Steroidobacter</taxon>
    </lineage>
</organism>
<evidence type="ECO:0000313" key="4">
    <source>
        <dbReference type="Proteomes" id="UP000070250"/>
    </source>
</evidence>
<protein>
    <recommendedName>
        <fullName evidence="2">Ysc84 actin-binding domain-containing protein</fullName>
    </recommendedName>
</protein>
<dbReference type="Pfam" id="PF04366">
    <property type="entry name" value="Ysc84"/>
    <property type="match status" value="1"/>
</dbReference>
<dbReference type="OrthoDB" id="198978at2"/>
<proteinExistence type="predicted"/>
<dbReference type="PATRIC" id="fig|465721.4.peg.464"/>
<dbReference type="EMBL" id="CP011971">
    <property type="protein sequence ID" value="AMN45927.1"/>
    <property type="molecule type" value="Genomic_DNA"/>
</dbReference>
<dbReference type="RefSeq" id="WP_066918314.1">
    <property type="nucleotide sequence ID" value="NZ_CP011971.1"/>
</dbReference>
<feature type="chain" id="PRO_5007448175" description="Ysc84 actin-binding domain-containing protein" evidence="1">
    <location>
        <begin position="27"/>
        <end position="196"/>
    </location>
</feature>
<evidence type="ECO:0000256" key="1">
    <source>
        <dbReference type="SAM" id="SignalP"/>
    </source>
</evidence>